<dbReference type="OrthoDB" id="5148600at2"/>
<keyword evidence="10" id="KW-0406">Ion transport</keyword>
<dbReference type="GO" id="GO:0062054">
    <property type="term" value="F:fluoride channel activity"/>
    <property type="evidence" value="ECO:0007669"/>
    <property type="project" value="UniProtKB-UniRule"/>
</dbReference>
<feature type="transmembrane region" description="Helical" evidence="10">
    <location>
        <begin position="108"/>
        <end position="128"/>
    </location>
</feature>
<proteinExistence type="inferred from homology"/>
<reference evidence="12" key="1">
    <citation type="submission" date="2016-06" db="EMBL/GenBank/DDBJ databases">
        <authorList>
            <person name="Varghese N."/>
            <person name="Submissions Spin"/>
        </authorList>
    </citation>
    <scope>NUCLEOTIDE SEQUENCE [LARGE SCALE GENOMIC DNA]</scope>
    <source>
        <strain evidence="12">DSM 43363</strain>
    </source>
</reference>
<keyword evidence="10" id="KW-0915">Sodium</keyword>
<organism evidence="11 12">
    <name type="scientific">Micromonospora peucetia</name>
    <dbReference type="NCBI Taxonomy" id="47871"/>
    <lineage>
        <taxon>Bacteria</taxon>
        <taxon>Bacillati</taxon>
        <taxon>Actinomycetota</taxon>
        <taxon>Actinomycetes</taxon>
        <taxon>Micromonosporales</taxon>
        <taxon>Micromonosporaceae</taxon>
        <taxon>Micromonospora</taxon>
    </lineage>
</organism>
<keyword evidence="10" id="KW-0479">Metal-binding</keyword>
<comment type="subcellular location">
    <subcellularLocation>
        <location evidence="1 10">Cell membrane</location>
        <topology evidence="1 10">Multi-pass membrane protein</topology>
    </subcellularLocation>
</comment>
<dbReference type="EMBL" id="FMIC01000002">
    <property type="protein sequence ID" value="SCL70390.1"/>
    <property type="molecule type" value="Genomic_DNA"/>
</dbReference>
<keyword evidence="6 10" id="KW-0407">Ion channel</keyword>
<dbReference type="GO" id="GO:0140114">
    <property type="term" value="P:cellular detoxification of fluoride"/>
    <property type="evidence" value="ECO:0007669"/>
    <property type="project" value="UniProtKB-UniRule"/>
</dbReference>
<evidence type="ECO:0000256" key="7">
    <source>
        <dbReference type="ARBA" id="ARBA00035120"/>
    </source>
</evidence>
<keyword evidence="5 10" id="KW-0472">Membrane</keyword>
<name>A0A1C6VWX5_9ACTN</name>
<evidence type="ECO:0000256" key="9">
    <source>
        <dbReference type="ARBA" id="ARBA00049940"/>
    </source>
</evidence>
<evidence type="ECO:0000256" key="1">
    <source>
        <dbReference type="ARBA" id="ARBA00004651"/>
    </source>
</evidence>
<feature type="binding site" evidence="10">
    <location>
        <position position="86"/>
    </location>
    <ligand>
        <name>Na(+)</name>
        <dbReference type="ChEBI" id="CHEBI:29101"/>
        <note>structural</note>
    </ligand>
</feature>
<feature type="transmembrane region" description="Helical" evidence="10">
    <location>
        <begin position="70"/>
        <end position="88"/>
    </location>
</feature>
<evidence type="ECO:0000313" key="12">
    <source>
        <dbReference type="Proteomes" id="UP000199343"/>
    </source>
</evidence>
<comment type="function">
    <text evidence="9 10">Fluoride-specific ion channel. Important for reducing fluoride concentration in the cell, thus reducing its toxicity.</text>
</comment>
<evidence type="ECO:0000256" key="5">
    <source>
        <dbReference type="ARBA" id="ARBA00023136"/>
    </source>
</evidence>
<protein>
    <recommendedName>
        <fullName evidence="10">Fluoride-specific ion channel FluC</fullName>
    </recommendedName>
</protein>
<keyword evidence="2 10" id="KW-1003">Cell membrane</keyword>
<dbReference type="HAMAP" id="MF_00454">
    <property type="entry name" value="FluC"/>
    <property type="match status" value="1"/>
</dbReference>
<evidence type="ECO:0000256" key="4">
    <source>
        <dbReference type="ARBA" id="ARBA00022989"/>
    </source>
</evidence>
<comment type="activity regulation">
    <text evidence="10">Na(+) is not transported, but it plays an essential structural role and its presence is essential for fluoride channel function.</text>
</comment>
<gene>
    <name evidence="10" type="primary">fluC</name>
    <name evidence="10" type="synonym">crcB</name>
    <name evidence="11" type="ORF">GA0070608_4321</name>
</gene>
<evidence type="ECO:0000313" key="11">
    <source>
        <dbReference type="EMBL" id="SCL70390.1"/>
    </source>
</evidence>
<sequence length="131" mass="13348">MWVGIGVFLAGGLGALSRAGVDALVKPWWKARVTGSSRAFPASTFLINVSGAFVLGIVTGYAAKNAAGGAQDFATIAGVGFLGAYTTFSTEEWHTLGLLRKNAAVEAFNVLGSLGASLVLAAFGLWLGGLI</sequence>
<feature type="transmembrane region" description="Helical" evidence="10">
    <location>
        <begin position="43"/>
        <end position="63"/>
    </location>
</feature>
<comment type="similarity">
    <text evidence="7 10">Belongs to the fluoride channel Fluc/FEX (TC 1.A.43) family.</text>
</comment>
<keyword evidence="3 10" id="KW-0812">Transmembrane</keyword>
<comment type="catalytic activity">
    <reaction evidence="8">
        <text>fluoride(in) = fluoride(out)</text>
        <dbReference type="Rhea" id="RHEA:76159"/>
        <dbReference type="ChEBI" id="CHEBI:17051"/>
    </reaction>
    <physiologicalReaction direction="left-to-right" evidence="8">
        <dbReference type="Rhea" id="RHEA:76160"/>
    </physiologicalReaction>
</comment>
<evidence type="ECO:0000256" key="2">
    <source>
        <dbReference type="ARBA" id="ARBA00022475"/>
    </source>
</evidence>
<evidence type="ECO:0000256" key="6">
    <source>
        <dbReference type="ARBA" id="ARBA00023303"/>
    </source>
</evidence>
<dbReference type="AlphaFoldDB" id="A0A1C6VWX5"/>
<keyword evidence="4 10" id="KW-1133">Transmembrane helix</keyword>
<evidence type="ECO:0000256" key="3">
    <source>
        <dbReference type="ARBA" id="ARBA00022692"/>
    </source>
</evidence>
<dbReference type="Proteomes" id="UP000199343">
    <property type="component" value="Unassembled WGS sequence"/>
</dbReference>
<dbReference type="STRING" id="47871.GA0070608_4321"/>
<keyword evidence="10" id="KW-0813">Transport</keyword>
<evidence type="ECO:0000256" key="10">
    <source>
        <dbReference type="HAMAP-Rule" id="MF_00454"/>
    </source>
</evidence>
<evidence type="ECO:0000256" key="8">
    <source>
        <dbReference type="ARBA" id="ARBA00035585"/>
    </source>
</evidence>
<dbReference type="InterPro" id="IPR003691">
    <property type="entry name" value="FluC"/>
</dbReference>
<dbReference type="GO" id="GO:0005886">
    <property type="term" value="C:plasma membrane"/>
    <property type="evidence" value="ECO:0007669"/>
    <property type="project" value="UniProtKB-SubCell"/>
</dbReference>
<accession>A0A1C6VWX5</accession>
<dbReference type="GO" id="GO:0046872">
    <property type="term" value="F:metal ion binding"/>
    <property type="evidence" value="ECO:0007669"/>
    <property type="project" value="UniProtKB-KW"/>
</dbReference>
<feature type="binding site" evidence="10">
    <location>
        <position position="83"/>
    </location>
    <ligand>
        <name>Na(+)</name>
        <dbReference type="ChEBI" id="CHEBI:29101"/>
        <note>structural</note>
    </ligand>
</feature>
<dbReference type="Pfam" id="PF02537">
    <property type="entry name" value="CRCB"/>
    <property type="match status" value="1"/>
</dbReference>